<dbReference type="Pfam" id="PF07800">
    <property type="entry name" value="DUF1644"/>
    <property type="match status" value="1"/>
</dbReference>
<name>A0A9Q1KJA1_9CARY</name>
<dbReference type="PANTHER" id="PTHR31197">
    <property type="entry name" value="OS01G0612600 PROTEIN"/>
    <property type="match status" value="1"/>
</dbReference>
<dbReference type="OrthoDB" id="1921166at2759"/>
<dbReference type="PANTHER" id="PTHR31197:SF5">
    <property type="entry name" value="OS01G0612600 PROTEIN"/>
    <property type="match status" value="1"/>
</dbReference>
<proteinExistence type="predicted"/>
<accession>A0A9Q1KJA1</accession>
<sequence>MLYISARIAGGGFWNLRTEAGHIPILEKHLASAFYGVPDVVPKHSCPAFITLHSYYGKTPLPCTSSLKSEANSSHPPATVEQMKEWEDARCPVCMEHPHNAVLLICSSHFKGCRPYMCNTSHRHSNCLDQFRKSFAEASNANLLEDGQPHAELSDVLILPTDAQDEGKTQAPNNFPSMHTLKQKLICPLCRGQISGWIVVQAALELMNAKTRSCACETCDFSGNYRDLRNHARIEHPQVCPSEVDPERQRNWRQLERQRDIRDMLSIIRSSLGLGEGDEDLIIEHPQDGQQNWGQLDRQEMVGQDDGNVDAIPPLREHNGFHAMFLLFEVWLRPSARPRSTLSSGAFRPRFRRVPRQRTNEARARYVPMEDEESLGSDITWSGTSRPRIWRVSRTNEAHVSYVPIEDDESSRSDLSWGTGPRRFRRRLPTPEDET</sequence>
<keyword evidence="3" id="KW-1185">Reference proteome</keyword>
<evidence type="ECO:0000313" key="3">
    <source>
        <dbReference type="Proteomes" id="UP001153076"/>
    </source>
</evidence>
<evidence type="ECO:0000313" key="2">
    <source>
        <dbReference type="EMBL" id="KAJ8444605.1"/>
    </source>
</evidence>
<dbReference type="AlphaFoldDB" id="A0A9Q1KJA1"/>
<dbReference type="Proteomes" id="UP001153076">
    <property type="component" value="Unassembled WGS sequence"/>
</dbReference>
<feature type="region of interest" description="Disordered" evidence="1">
    <location>
        <begin position="404"/>
        <end position="435"/>
    </location>
</feature>
<dbReference type="InterPro" id="IPR012866">
    <property type="entry name" value="DUF1644"/>
</dbReference>
<evidence type="ECO:0000256" key="1">
    <source>
        <dbReference type="SAM" id="MobiDB-lite"/>
    </source>
</evidence>
<reference evidence="2" key="1">
    <citation type="submission" date="2022-04" db="EMBL/GenBank/DDBJ databases">
        <title>Carnegiea gigantea Genome sequencing and assembly v2.</title>
        <authorList>
            <person name="Copetti D."/>
            <person name="Sanderson M.J."/>
            <person name="Burquez A."/>
            <person name="Wojciechowski M.F."/>
        </authorList>
    </citation>
    <scope>NUCLEOTIDE SEQUENCE</scope>
    <source>
        <strain evidence="2">SGP5-SGP5p</strain>
        <tissue evidence="2">Aerial part</tissue>
    </source>
</reference>
<protein>
    <submittedName>
        <fullName evidence="2">Uncharacterized protein</fullName>
    </submittedName>
</protein>
<organism evidence="2 3">
    <name type="scientific">Carnegiea gigantea</name>
    <dbReference type="NCBI Taxonomy" id="171969"/>
    <lineage>
        <taxon>Eukaryota</taxon>
        <taxon>Viridiplantae</taxon>
        <taxon>Streptophyta</taxon>
        <taxon>Embryophyta</taxon>
        <taxon>Tracheophyta</taxon>
        <taxon>Spermatophyta</taxon>
        <taxon>Magnoliopsida</taxon>
        <taxon>eudicotyledons</taxon>
        <taxon>Gunneridae</taxon>
        <taxon>Pentapetalae</taxon>
        <taxon>Caryophyllales</taxon>
        <taxon>Cactineae</taxon>
        <taxon>Cactaceae</taxon>
        <taxon>Cactoideae</taxon>
        <taxon>Echinocereeae</taxon>
        <taxon>Carnegiea</taxon>
    </lineage>
</organism>
<gene>
    <name evidence="2" type="ORF">Cgig2_023668</name>
</gene>
<comment type="caution">
    <text evidence="2">The sequence shown here is derived from an EMBL/GenBank/DDBJ whole genome shotgun (WGS) entry which is preliminary data.</text>
</comment>
<dbReference type="EMBL" id="JAKOGI010000092">
    <property type="protein sequence ID" value="KAJ8444605.1"/>
    <property type="molecule type" value="Genomic_DNA"/>
</dbReference>